<evidence type="ECO:0000313" key="3">
    <source>
        <dbReference type="Proteomes" id="UP001501470"/>
    </source>
</evidence>
<evidence type="ECO:0000313" key="2">
    <source>
        <dbReference type="EMBL" id="GAA1526045.1"/>
    </source>
</evidence>
<feature type="transmembrane region" description="Helical" evidence="1">
    <location>
        <begin position="55"/>
        <end position="77"/>
    </location>
</feature>
<dbReference type="Proteomes" id="UP001501470">
    <property type="component" value="Unassembled WGS sequence"/>
</dbReference>
<keyword evidence="1" id="KW-1133">Transmembrane helix</keyword>
<sequence>MKRIPGDLSFVVRRGTGRWTVLIGGISAAAWVLLMILVSAGLLTGGSPDRTNGDAVAVAAIGLCALVVLGALAVAAVRIAVSGGPVLALDSVGLWVRNSRGLWGTPVWVPWVGVSQLTRARRLTVLTTDGVRYSVPLRFNDRTPAEIVGAVGRFSGRPVLEA</sequence>
<dbReference type="RefSeq" id="WP_344504345.1">
    <property type="nucleotide sequence ID" value="NZ_BAAAQD010000009.1"/>
</dbReference>
<keyword evidence="3" id="KW-1185">Reference proteome</keyword>
<reference evidence="2 3" key="1">
    <citation type="journal article" date="2019" name="Int. J. Syst. Evol. Microbiol.">
        <title>The Global Catalogue of Microorganisms (GCM) 10K type strain sequencing project: providing services to taxonomists for standard genome sequencing and annotation.</title>
        <authorList>
            <consortium name="The Broad Institute Genomics Platform"/>
            <consortium name="The Broad Institute Genome Sequencing Center for Infectious Disease"/>
            <person name="Wu L."/>
            <person name="Ma J."/>
        </authorList>
    </citation>
    <scope>NUCLEOTIDE SEQUENCE [LARGE SCALE GENOMIC DNA]</scope>
    <source>
        <strain evidence="2 3">JCM 15933</strain>
    </source>
</reference>
<evidence type="ECO:0008006" key="4">
    <source>
        <dbReference type="Google" id="ProtNLM"/>
    </source>
</evidence>
<dbReference type="EMBL" id="BAAAQD010000009">
    <property type="protein sequence ID" value="GAA1526045.1"/>
    <property type="molecule type" value="Genomic_DNA"/>
</dbReference>
<keyword evidence="1" id="KW-0472">Membrane</keyword>
<gene>
    <name evidence="2" type="ORF">GCM10009827_048540</name>
</gene>
<keyword evidence="1" id="KW-0812">Transmembrane</keyword>
<comment type="caution">
    <text evidence="2">The sequence shown here is derived from an EMBL/GenBank/DDBJ whole genome shotgun (WGS) entry which is preliminary data.</text>
</comment>
<proteinExistence type="predicted"/>
<protein>
    <recommendedName>
        <fullName evidence="4">PH domain-containing protein</fullName>
    </recommendedName>
</protein>
<evidence type="ECO:0000256" key="1">
    <source>
        <dbReference type="SAM" id="Phobius"/>
    </source>
</evidence>
<name>A0ABN2ASH3_9ACTN</name>
<feature type="transmembrane region" description="Helical" evidence="1">
    <location>
        <begin position="21"/>
        <end position="43"/>
    </location>
</feature>
<accession>A0ABN2ASH3</accession>
<organism evidence="2 3">
    <name type="scientific">Dactylosporangium maewongense</name>
    <dbReference type="NCBI Taxonomy" id="634393"/>
    <lineage>
        <taxon>Bacteria</taxon>
        <taxon>Bacillati</taxon>
        <taxon>Actinomycetota</taxon>
        <taxon>Actinomycetes</taxon>
        <taxon>Micromonosporales</taxon>
        <taxon>Micromonosporaceae</taxon>
        <taxon>Dactylosporangium</taxon>
    </lineage>
</organism>